<gene>
    <name evidence="4" type="ORF">HAKA00212_LOCUS25381</name>
</gene>
<accession>A0A6S9KBJ4</accession>
<dbReference type="InterPro" id="IPR029058">
    <property type="entry name" value="AB_hydrolase_fold"/>
</dbReference>
<feature type="domain" description="Serine aminopeptidase S33" evidence="3">
    <location>
        <begin position="126"/>
        <end position="203"/>
    </location>
</feature>
<evidence type="ECO:0000256" key="2">
    <source>
        <dbReference type="SAM" id="SignalP"/>
    </source>
</evidence>
<dbReference type="GO" id="GO:0004553">
    <property type="term" value="F:hydrolase activity, hydrolyzing O-glycosyl compounds"/>
    <property type="evidence" value="ECO:0007669"/>
    <property type="project" value="TreeGrafter"/>
</dbReference>
<keyword evidence="2" id="KW-0732">Signal</keyword>
<dbReference type="Pfam" id="PF12146">
    <property type="entry name" value="Hydrolase_4"/>
    <property type="match status" value="1"/>
</dbReference>
<organism evidence="4">
    <name type="scientific">Heterosigma akashiwo</name>
    <name type="common">Chromophytic alga</name>
    <name type="synonym">Heterosigma carterae</name>
    <dbReference type="NCBI Taxonomy" id="2829"/>
    <lineage>
        <taxon>Eukaryota</taxon>
        <taxon>Sar</taxon>
        <taxon>Stramenopiles</taxon>
        <taxon>Ochrophyta</taxon>
        <taxon>Raphidophyceae</taxon>
        <taxon>Chattonellales</taxon>
        <taxon>Chattonellaceae</taxon>
        <taxon>Heterosigma</taxon>
    </lineage>
</organism>
<evidence type="ECO:0000256" key="1">
    <source>
        <dbReference type="ARBA" id="ARBA00022801"/>
    </source>
</evidence>
<keyword evidence="1" id="KW-0378">Hydrolase</keyword>
<feature type="signal peptide" evidence="2">
    <location>
        <begin position="1"/>
        <end position="21"/>
    </location>
</feature>
<proteinExistence type="predicted"/>
<dbReference type="SUPFAM" id="SSF53474">
    <property type="entry name" value="alpha/beta-Hydrolases"/>
    <property type="match status" value="1"/>
</dbReference>
<evidence type="ECO:0000259" key="3">
    <source>
        <dbReference type="Pfam" id="PF12146"/>
    </source>
</evidence>
<protein>
    <recommendedName>
        <fullName evidence="3">Serine aminopeptidase S33 domain-containing protein</fullName>
    </recommendedName>
</protein>
<dbReference type="Gene3D" id="3.40.50.1820">
    <property type="entry name" value="alpha/beta hydrolase"/>
    <property type="match status" value="1"/>
</dbReference>
<name>A0A6S9KBJ4_HETAK</name>
<dbReference type="GO" id="GO:0008474">
    <property type="term" value="F:palmitoyl-(protein) hydrolase activity"/>
    <property type="evidence" value="ECO:0007669"/>
    <property type="project" value="TreeGrafter"/>
</dbReference>
<dbReference type="PANTHER" id="PTHR16138:SF7">
    <property type="entry name" value="PALMITOYL-PROTEIN THIOESTERASE ABHD10, MITOCHONDRIAL"/>
    <property type="match status" value="1"/>
</dbReference>
<dbReference type="PANTHER" id="PTHR16138">
    <property type="entry name" value="MYCOPHENOLIC ACID ACYL-GLUCURONIDE ESTERASE, MITOCHONDRIAL"/>
    <property type="match status" value="1"/>
</dbReference>
<dbReference type="AlphaFoldDB" id="A0A6S9KBJ4"/>
<feature type="chain" id="PRO_5030159603" description="Serine aminopeptidase S33 domain-containing protein" evidence="2">
    <location>
        <begin position="22"/>
        <end position="339"/>
    </location>
</feature>
<evidence type="ECO:0000313" key="4">
    <source>
        <dbReference type="EMBL" id="CAE0651286.1"/>
    </source>
</evidence>
<dbReference type="GO" id="GO:0005739">
    <property type="term" value="C:mitochondrion"/>
    <property type="evidence" value="ECO:0007669"/>
    <property type="project" value="TreeGrafter"/>
</dbReference>
<dbReference type="InterPro" id="IPR052382">
    <property type="entry name" value="ABHD10_acyl-thioesterase"/>
</dbReference>
<reference evidence="4" key="1">
    <citation type="submission" date="2021-01" db="EMBL/GenBank/DDBJ databases">
        <authorList>
            <person name="Corre E."/>
            <person name="Pelletier E."/>
            <person name="Niang G."/>
            <person name="Scheremetjew M."/>
            <person name="Finn R."/>
            <person name="Kale V."/>
            <person name="Holt S."/>
            <person name="Cochrane G."/>
            <person name="Meng A."/>
            <person name="Brown T."/>
            <person name="Cohen L."/>
        </authorList>
    </citation>
    <scope>NUCLEOTIDE SEQUENCE</scope>
    <source>
        <strain evidence="4">CCMP3107</strain>
    </source>
</reference>
<dbReference type="InterPro" id="IPR022742">
    <property type="entry name" value="Hydrolase_4"/>
</dbReference>
<sequence>MKSSVSLLVLAVLLLSANVYGFHVPQNMGRALKSKALKMQDTDLFTPNIGVDVPGFDADVGSLFDQPGMKSDSRFKTGRSLYLEYDDTILCYDAFYGDKKSTVYYLTCLNTPKNDCRSTQIETYCRDRGYNFITADYYGVGRSGGTFTDGCPSKWVADTIKVIEELSSTPKVVLCGSGVGGWIAVLVALQRPDLVSGIVGLAADPDFTEDLLMKYLSEDEINKIMENGVHTIKWGATSYPISKRLLEDGRENLVLRGAKSSLNITCPVRLVHSMADEEVPFSTAVRLASCIKGNDVKINLLKSNSHHLDNDVGFSAMKAAVEDCIKSYFEFDLTTPASG</sequence>
<dbReference type="EMBL" id="HBIU01058381">
    <property type="protein sequence ID" value="CAE0651286.1"/>
    <property type="molecule type" value="Transcribed_RNA"/>
</dbReference>